<organism evidence="2 3">
    <name type="scientific">Lachnellula hyalina</name>
    <dbReference type="NCBI Taxonomy" id="1316788"/>
    <lineage>
        <taxon>Eukaryota</taxon>
        <taxon>Fungi</taxon>
        <taxon>Dikarya</taxon>
        <taxon>Ascomycota</taxon>
        <taxon>Pezizomycotina</taxon>
        <taxon>Leotiomycetes</taxon>
        <taxon>Helotiales</taxon>
        <taxon>Lachnaceae</taxon>
        <taxon>Lachnellula</taxon>
    </lineage>
</organism>
<dbReference type="Proteomes" id="UP000431533">
    <property type="component" value="Unassembled WGS sequence"/>
</dbReference>
<dbReference type="RefSeq" id="XP_031006679.1">
    <property type="nucleotide sequence ID" value="XM_031147983.1"/>
</dbReference>
<name>A0A8H8R598_9HELO</name>
<comment type="caution">
    <text evidence="2">The sequence shown here is derived from an EMBL/GenBank/DDBJ whole genome shotgun (WGS) entry which is preliminary data.</text>
</comment>
<dbReference type="EMBL" id="QGMH01000040">
    <property type="protein sequence ID" value="TVY27891.1"/>
    <property type="molecule type" value="Genomic_DNA"/>
</dbReference>
<evidence type="ECO:0000256" key="1">
    <source>
        <dbReference type="SAM" id="MobiDB-lite"/>
    </source>
</evidence>
<evidence type="ECO:0000313" key="3">
    <source>
        <dbReference type="Proteomes" id="UP000431533"/>
    </source>
</evidence>
<dbReference type="GeneID" id="41983207"/>
<sequence length="407" mass="45332">MRKAFAKFADKIDGPKNGNGGSPSSSSQPPLINHSTKPSRKAIYPQPGHRDPGSGQLPPKVASAKHHGIMHFFLPNGREHIVSRDVGNSGVLNGKIVWGWGDTLMGAGGRGSKANICATDSTSIGNMSNPMYATDTALWDNNEFVANFIPCLPSEEKDGGLVSYAFGGSNVIEYAPNEGLLFFLKIHRPDGKNHIKGAGVAKVTMEGNVPKCHRDMDTLWTKEEPCYGDVGISYDCRDGFLYAFGKGPQQDDEQLIRRTYLCRAPIKQAFDINAYQYWDNSSKTWTPRRLTTHGNMGTLKLTYEQSIFDYLQMDRSAPFWSNYFNKWMFLYGNSWGYSDVYVMTADRLEGPWDNHNGMIVASTGGEPVAGEFRYAINGHPEWDESGKTVFVTWTKLNEIYGTTITWE</sequence>
<evidence type="ECO:0000313" key="2">
    <source>
        <dbReference type="EMBL" id="TVY27891.1"/>
    </source>
</evidence>
<protein>
    <recommendedName>
        <fullName evidence="4">DUF4185 domain-containing protein</fullName>
    </recommendedName>
</protein>
<gene>
    <name evidence="2" type="ORF">LHYA1_G003009</name>
</gene>
<feature type="region of interest" description="Disordered" evidence="1">
    <location>
        <begin position="1"/>
        <end position="61"/>
    </location>
</feature>
<keyword evidence="3" id="KW-1185">Reference proteome</keyword>
<evidence type="ECO:0008006" key="4">
    <source>
        <dbReference type="Google" id="ProtNLM"/>
    </source>
</evidence>
<dbReference type="OrthoDB" id="2583188at2759"/>
<proteinExistence type="predicted"/>
<accession>A0A8H8R598</accession>
<dbReference type="AlphaFoldDB" id="A0A8H8R598"/>
<reference evidence="2 3" key="1">
    <citation type="submission" date="2018-05" db="EMBL/GenBank/DDBJ databases">
        <title>Genome sequencing and assembly of the regulated plant pathogen Lachnellula willkommii and related sister species for the development of diagnostic species identification markers.</title>
        <authorList>
            <person name="Giroux E."/>
            <person name="Bilodeau G."/>
        </authorList>
    </citation>
    <scope>NUCLEOTIDE SEQUENCE [LARGE SCALE GENOMIC DNA]</scope>
    <source>
        <strain evidence="2 3">CBS 185.66</strain>
    </source>
</reference>